<reference evidence="3" key="1">
    <citation type="journal article" date="2019" name="Int. J. Syst. Evol. Microbiol.">
        <title>The Global Catalogue of Microorganisms (GCM) 10K type strain sequencing project: providing services to taxonomists for standard genome sequencing and annotation.</title>
        <authorList>
            <consortium name="The Broad Institute Genomics Platform"/>
            <consortium name="The Broad Institute Genome Sequencing Center for Infectious Disease"/>
            <person name="Wu L."/>
            <person name="Ma J."/>
        </authorList>
    </citation>
    <scope>NUCLEOTIDE SEQUENCE [LARGE SCALE GENOMIC DNA]</scope>
    <source>
        <strain evidence="3">CGMCC 4.7289</strain>
    </source>
</reference>
<dbReference type="EMBL" id="JBHSAY010000024">
    <property type="protein sequence ID" value="MFC4135745.1"/>
    <property type="molecule type" value="Genomic_DNA"/>
</dbReference>
<gene>
    <name evidence="2" type="ORF">ACFOZ4_34470</name>
</gene>
<proteinExistence type="predicted"/>
<dbReference type="Pfam" id="PF01610">
    <property type="entry name" value="DDE_Tnp_ISL3"/>
    <property type="match status" value="1"/>
</dbReference>
<comment type="caution">
    <text evidence="2">The sequence shown here is derived from an EMBL/GenBank/DDBJ whole genome shotgun (WGS) entry which is preliminary data.</text>
</comment>
<protein>
    <submittedName>
        <fullName evidence="2">Transposase</fullName>
    </submittedName>
</protein>
<evidence type="ECO:0000313" key="3">
    <source>
        <dbReference type="Proteomes" id="UP001595816"/>
    </source>
</evidence>
<feature type="domain" description="Transposase IS204/IS1001/IS1096/IS1165 DDE" evidence="1">
    <location>
        <begin position="27"/>
        <end position="132"/>
    </location>
</feature>
<dbReference type="Proteomes" id="UP001595816">
    <property type="component" value="Unassembled WGS sequence"/>
</dbReference>
<dbReference type="RefSeq" id="WP_308197839.1">
    <property type="nucleotide sequence ID" value="NZ_JAMZDZ010000001.1"/>
</dbReference>
<name>A0ABV8LY82_9ACTN</name>
<keyword evidence="3" id="KW-1185">Reference proteome</keyword>
<organism evidence="2 3">
    <name type="scientific">Hamadaea flava</name>
    <dbReference type="NCBI Taxonomy" id="1742688"/>
    <lineage>
        <taxon>Bacteria</taxon>
        <taxon>Bacillati</taxon>
        <taxon>Actinomycetota</taxon>
        <taxon>Actinomycetes</taxon>
        <taxon>Micromonosporales</taxon>
        <taxon>Micromonosporaceae</taxon>
        <taxon>Hamadaea</taxon>
    </lineage>
</organism>
<evidence type="ECO:0000313" key="2">
    <source>
        <dbReference type="EMBL" id="MFC4135745.1"/>
    </source>
</evidence>
<sequence>MRNRLTPRADSPSDRHLAELQTDLRLLPKHVREPILAAWNTKEDLLDLLALARSYPSRGQIVDALWQFYRRRGQSGLPELERLAMTVQTWWPKVLVFLQTGITNDGSEGTNRVIKTVARAAYGFRNAANQRLHTRCATTRRARGHLDPR</sequence>
<evidence type="ECO:0000259" key="1">
    <source>
        <dbReference type="Pfam" id="PF01610"/>
    </source>
</evidence>
<accession>A0ABV8LY82</accession>
<dbReference type="InterPro" id="IPR002560">
    <property type="entry name" value="Transposase_DDE"/>
</dbReference>